<dbReference type="InterPro" id="IPR051726">
    <property type="entry name" value="Chitin_Synth_Reg"/>
</dbReference>
<dbReference type="InterPro" id="IPR006597">
    <property type="entry name" value="Sel1-like"/>
</dbReference>
<dbReference type="Proteomes" id="UP001310890">
    <property type="component" value="Unassembled WGS sequence"/>
</dbReference>
<dbReference type="Gene3D" id="1.25.40.10">
    <property type="entry name" value="Tetratricopeptide repeat domain"/>
    <property type="match status" value="1"/>
</dbReference>
<dbReference type="SMART" id="SM00671">
    <property type="entry name" value="SEL1"/>
    <property type="match status" value="6"/>
</dbReference>
<evidence type="ECO:0000313" key="4">
    <source>
        <dbReference type="Proteomes" id="UP001310890"/>
    </source>
</evidence>
<keyword evidence="1" id="KW-0677">Repeat</keyword>
<feature type="compositionally biased region" description="Low complexity" evidence="2">
    <location>
        <begin position="854"/>
        <end position="865"/>
    </location>
</feature>
<feature type="compositionally biased region" description="Pro residues" evidence="2">
    <location>
        <begin position="695"/>
        <end position="704"/>
    </location>
</feature>
<proteinExistence type="predicted"/>
<organism evidence="3 4">
    <name type="scientific">Meristemomyces frigidus</name>
    <dbReference type="NCBI Taxonomy" id="1508187"/>
    <lineage>
        <taxon>Eukaryota</taxon>
        <taxon>Fungi</taxon>
        <taxon>Dikarya</taxon>
        <taxon>Ascomycota</taxon>
        <taxon>Pezizomycotina</taxon>
        <taxon>Dothideomycetes</taxon>
        <taxon>Dothideomycetidae</taxon>
        <taxon>Mycosphaerellales</taxon>
        <taxon>Teratosphaeriaceae</taxon>
        <taxon>Meristemomyces</taxon>
    </lineage>
</organism>
<feature type="compositionally biased region" description="Polar residues" evidence="2">
    <location>
        <begin position="783"/>
        <end position="802"/>
    </location>
</feature>
<evidence type="ECO:0000256" key="2">
    <source>
        <dbReference type="SAM" id="MobiDB-lite"/>
    </source>
</evidence>
<accession>A0AAN7YPS0</accession>
<feature type="compositionally biased region" description="Polar residues" evidence="2">
    <location>
        <begin position="475"/>
        <end position="488"/>
    </location>
</feature>
<sequence>MAYTSATFVPGGYDDEYYMPPPAPELISPEPQRINPEMSNQIANGLHHMNLNNSKPYSELPPNDMPHLSPFPKLHNPPPNVPPSDEEVEATLENSRVTVLNSNDPEMQLSWAQDALMYVGVCADHEERIAASKPSTARSSTPRIEHQLKTDAMNVVTFLADQHHPKAEFLKGMWLEWGRFGQREDKKEAFRCYSRSADRDYARAQYRIGMLYESYNDPIKALRHYHRGVDAGDAASCYRLGMMTLRGQHGQQQDFAKGLDLIRRSAMAADENAAQGAYVYGMLLARQLPQIEIPDGYLLPDERVARINIEKAAYLKFGKAQLKMGSAYELGALGCQFDPALSMHYYALASKQGEAEADMGLSKWFLVGSEGLFSKNEVLAYTYAEQAAQSGLVTAEFALGYFSEIGMNVPVDLDKALEWYQKAAKHGNDDAQGRIDGLSRKQYLNKKDHEKVAITRIKSTYGSMKGYKPERFQQEQRGQSRLAQSTTAEDAAGGYASNGASRPPANGMRQSSSYVQPPPRGDSITPYPLDNRPPTVPPPDQRSASVAPYPLEDGPPGQRPTPRLGPIGGFFNANPPQRPATTVNPDVRPSSAFQLAPDMRSSSASTVPQLPSQGGRAPSYGAPLQQQLQRPPHSSTPSSRPSTAGPQPLAQQRIPSRPQPGPGQRPQGDRIASGPPGSQAFGPRPQPGMGSPQPGMLPHPPAAPPSQSLSPQPQQVPYGQRLDIGFSAPAESRTNSYGPPRPAAGQTAVGNPGNSGLQKQHSMPNFDQPPPLDSYHHQPPPSQQNYAPQSQGGRASLPSQRPAQDDRRQRKPSGGIALQDPGARPPPPSKEDSGFFSAGGGGGGSGMGTPKPVSTGTSSASGPAAQKLPGKGPKTFDEMGVPAHKQDGTCSVM</sequence>
<name>A0AAN7YPS0_9PEZI</name>
<feature type="compositionally biased region" description="Pro residues" evidence="2">
    <location>
        <begin position="767"/>
        <end position="782"/>
    </location>
</feature>
<feature type="compositionally biased region" description="Low complexity" evidence="2">
    <location>
        <begin position="705"/>
        <end position="717"/>
    </location>
</feature>
<feature type="region of interest" description="Disordered" evidence="2">
    <location>
        <begin position="465"/>
        <end position="893"/>
    </location>
</feature>
<feature type="compositionally biased region" description="Polar residues" evidence="2">
    <location>
        <begin position="600"/>
        <end position="612"/>
    </location>
</feature>
<evidence type="ECO:0000256" key="1">
    <source>
        <dbReference type="ARBA" id="ARBA00022737"/>
    </source>
</evidence>
<protein>
    <submittedName>
        <fullName evidence="3">Uncharacterized protein</fullName>
    </submittedName>
</protein>
<evidence type="ECO:0000313" key="3">
    <source>
        <dbReference type="EMBL" id="KAK5113525.1"/>
    </source>
</evidence>
<gene>
    <name evidence="3" type="ORF">LTR62_003394</name>
</gene>
<dbReference type="AlphaFoldDB" id="A0AAN7YPS0"/>
<feature type="compositionally biased region" description="Low complexity" evidence="2">
    <location>
        <begin position="630"/>
        <end position="643"/>
    </location>
</feature>
<feature type="compositionally biased region" description="Polar residues" evidence="2">
    <location>
        <begin position="748"/>
        <end position="765"/>
    </location>
</feature>
<dbReference type="Pfam" id="PF08238">
    <property type="entry name" value="Sel1"/>
    <property type="match status" value="6"/>
</dbReference>
<dbReference type="PANTHER" id="PTHR46430:SF2">
    <property type="entry name" value="CHITIN SYNTHASE REGULATORY FACTOR 4"/>
    <property type="match status" value="1"/>
</dbReference>
<dbReference type="PANTHER" id="PTHR46430">
    <property type="entry name" value="PROTEIN SKT5-RELATED"/>
    <property type="match status" value="1"/>
</dbReference>
<dbReference type="SUPFAM" id="SSF81901">
    <property type="entry name" value="HCP-like"/>
    <property type="match status" value="2"/>
</dbReference>
<feature type="compositionally biased region" description="Gly residues" evidence="2">
    <location>
        <begin position="837"/>
        <end position="847"/>
    </location>
</feature>
<feature type="region of interest" description="Disordered" evidence="2">
    <location>
        <begin position="12"/>
        <end position="71"/>
    </location>
</feature>
<dbReference type="EMBL" id="JAVRRL010000023">
    <property type="protein sequence ID" value="KAK5113525.1"/>
    <property type="molecule type" value="Genomic_DNA"/>
</dbReference>
<dbReference type="InterPro" id="IPR011990">
    <property type="entry name" value="TPR-like_helical_dom_sf"/>
</dbReference>
<comment type="caution">
    <text evidence="3">The sequence shown here is derived from an EMBL/GenBank/DDBJ whole genome shotgun (WGS) entry which is preliminary data.</text>
</comment>
<reference evidence="3" key="1">
    <citation type="submission" date="2023-08" db="EMBL/GenBank/DDBJ databases">
        <title>Black Yeasts Isolated from many extreme environments.</title>
        <authorList>
            <person name="Coleine C."/>
            <person name="Stajich J.E."/>
            <person name="Selbmann L."/>
        </authorList>
    </citation>
    <scope>NUCLEOTIDE SEQUENCE</scope>
    <source>
        <strain evidence="3">CCFEE 5401</strain>
    </source>
</reference>